<keyword evidence="3" id="KW-1185">Reference proteome</keyword>
<organism evidence="2 3">
    <name type="scientific">Methylocella silvestris (strain DSM 15510 / CIP 108128 / LMG 27833 / NCIMB 13906 / BL2)</name>
    <dbReference type="NCBI Taxonomy" id="395965"/>
    <lineage>
        <taxon>Bacteria</taxon>
        <taxon>Pseudomonadati</taxon>
        <taxon>Pseudomonadota</taxon>
        <taxon>Alphaproteobacteria</taxon>
        <taxon>Hyphomicrobiales</taxon>
        <taxon>Beijerinckiaceae</taxon>
        <taxon>Methylocella</taxon>
    </lineage>
</organism>
<dbReference type="AlphaFoldDB" id="B8ETS3"/>
<name>B8ETS3_METSB</name>
<dbReference type="eggNOG" id="COG4093">
    <property type="taxonomic scope" value="Bacteria"/>
</dbReference>
<keyword evidence="1" id="KW-0812">Transmembrane</keyword>
<proteinExistence type="predicted"/>
<reference evidence="2 3" key="1">
    <citation type="journal article" date="2010" name="J. Bacteriol.">
        <title>Complete genome sequence of the aerobic facultative methanotroph Methylocella silvestris BL2.</title>
        <authorList>
            <person name="Chen Y."/>
            <person name="Crombie A."/>
            <person name="Rahman M.T."/>
            <person name="Dedysh S.N."/>
            <person name="Liesack W."/>
            <person name="Stott M.B."/>
            <person name="Alam M."/>
            <person name="Theisen A.R."/>
            <person name="Murrell J.C."/>
            <person name="Dunfield P.F."/>
        </authorList>
    </citation>
    <scope>NUCLEOTIDE SEQUENCE [LARGE SCALE GENOMIC DNA]</scope>
    <source>
        <strain evidence="3">DSM 15510 / CIP 108128 / LMG 27833 / NCIMB 13906 / BL2</strain>
    </source>
</reference>
<dbReference type="OrthoDB" id="7169664at2"/>
<dbReference type="RefSeq" id="WP_012592494.1">
    <property type="nucleotide sequence ID" value="NC_011666.1"/>
</dbReference>
<dbReference type="EMBL" id="CP001280">
    <property type="protein sequence ID" value="ACK52425.1"/>
    <property type="molecule type" value="Genomic_DNA"/>
</dbReference>
<dbReference type="KEGG" id="msl:Msil_3536"/>
<dbReference type="STRING" id="395965.Msil_3536"/>
<evidence type="ECO:0008006" key="4">
    <source>
        <dbReference type="Google" id="ProtNLM"/>
    </source>
</evidence>
<evidence type="ECO:0000313" key="2">
    <source>
        <dbReference type="EMBL" id="ACK52425.1"/>
    </source>
</evidence>
<evidence type="ECO:0000256" key="1">
    <source>
        <dbReference type="SAM" id="Phobius"/>
    </source>
</evidence>
<evidence type="ECO:0000313" key="3">
    <source>
        <dbReference type="Proteomes" id="UP000002257"/>
    </source>
</evidence>
<dbReference type="HOGENOM" id="CLU_064708_0_0_5"/>
<dbReference type="InterPro" id="IPR018666">
    <property type="entry name" value="DUF2125"/>
</dbReference>
<feature type="transmembrane region" description="Helical" evidence="1">
    <location>
        <begin position="12"/>
        <end position="36"/>
    </location>
</feature>
<keyword evidence="1" id="KW-1133">Transmembrane helix</keyword>
<accession>B8ETS3</accession>
<gene>
    <name evidence="2" type="ordered locus">Msil_3536</name>
</gene>
<keyword evidence="1" id="KW-0472">Membrane</keyword>
<dbReference type="Pfam" id="PF09898">
    <property type="entry name" value="DUF2125"/>
    <property type="match status" value="1"/>
</dbReference>
<dbReference type="Proteomes" id="UP000002257">
    <property type="component" value="Chromosome"/>
</dbReference>
<sequence>MLMTKPQPRRSGASRLVGVALALGVAAGLAAWYYFWSLAASQTDAVLTSWITEEAQAGRQWSCPKRHIGGYPFAVEVICPALDFEGMILDRSFSGSVGGFRAASNVFQPRRIDIRIEPPFTARTHEGDHFALQWRSLQLEVEGGSEQAPRLTLDGAGLALTGATAAGAPIEAAAETAQATLAPTPGAQAAQDVSIMLKGASAPLLSNVLALQAPLDATVSAVVVGADFPGSGPLLDRVERWRANGGRIDVKSARLVSGAAELKATGSLYLDEGRRPRGELDASLRGLDPTLRRFGVNPGLIAAGSLLTNFLKGSPGKEEGPQAIHLPLRIADGYVSIGPIRTPLRLPALY</sequence>
<protein>
    <recommendedName>
        <fullName evidence="4">DUF2125 domain-containing protein</fullName>
    </recommendedName>
</protein>